<comment type="caution">
    <text evidence="2">The sequence shown here is derived from an EMBL/GenBank/DDBJ whole genome shotgun (WGS) entry which is preliminary data.</text>
</comment>
<feature type="compositionally biased region" description="Gly residues" evidence="1">
    <location>
        <begin position="60"/>
        <end position="82"/>
    </location>
</feature>
<organism evidence="2 3">
    <name type="scientific">Phytohabitans aurantiacus</name>
    <dbReference type="NCBI Taxonomy" id="3016789"/>
    <lineage>
        <taxon>Bacteria</taxon>
        <taxon>Bacillati</taxon>
        <taxon>Actinomycetota</taxon>
        <taxon>Actinomycetes</taxon>
        <taxon>Micromonosporales</taxon>
        <taxon>Micromonosporaceae</taxon>
    </lineage>
</organism>
<evidence type="ECO:0000313" key="2">
    <source>
        <dbReference type="EMBL" id="GLI02793.1"/>
    </source>
</evidence>
<feature type="region of interest" description="Disordered" evidence="1">
    <location>
        <begin position="1"/>
        <end position="223"/>
    </location>
</feature>
<feature type="compositionally biased region" description="Low complexity" evidence="1">
    <location>
        <begin position="194"/>
        <end position="223"/>
    </location>
</feature>
<name>A0ABQ5R9A2_9ACTN</name>
<dbReference type="EMBL" id="BSDI01000069">
    <property type="protein sequence ID" value="GLI02793.1"/>
    <property type="molecule type" value="Genomic_DNA"/>
</dbReference>
<evidence type="ECO:0000313" key="3">
    <source>
        <dbReference type="Proteomes" id="UP001144280"/>
    </source>
</evidence>
<reference evidence="2" key="1">
    <citation type="submission" date="2022-12" db="EMBL/GenBank/DDBJ databases">
        <title>New Phytohabitans aurantiacus sp. RD004123 nov., an actinomycete isolated from soil.</title>
        <authorList>
            <person name="Triningsih D.W."/>
            <person name="Harunari E."/>
            <person name="Igarashi Y."/>
        </authorList>
    </citation>
    <scope>NUCLEOTIDE SEQUENCE</scope>
    <source>
        <strain evidence="2">RD004123</strain>
    </source>
</reference>
<keyword evidence="3" id="KW-1185">Reference proteome</keyword>
<proteinExistence type="predicted"/>
<evidence type="ECO:0000256" key="1">
    <source>
        <dbReference type="SAM" id="MobiDB-lite"/>
    </source>
</evidence>
<dbReference type="Proteomes" id="UP001144280">
    <property type="component" value="Unassembled WGS sequence"/>
</dbReference>
<feature type="compositionally biased region" description="Low complexity" evidence="1">
    <location>
        <begin position="98"/>
        <end position="122"/>
    </location>
</feature>
<protein>
    <submittedName>
        <fullName evidence="2">Uncharacterized protein</fullName>
    </submittedName>
</protein>
<feature type="compositionally biased region" description="Basic and acidic residues" evidence="1">
    <location>
        <begin position="1"/>
        <end position="31"/>
    </location>
</feature>
<sequence>MTDSRDPRDSQGGSHRDSQGGSHRDESHRDGQSPAAGRASVGRPEPPPAGTYGSSRAGAVYGGGAASAPGPGTGQGAPGHGAGAAASGGVPGQGAPGYGTAAAAGRGVAGHYGQPAAPGQAAQPPPPPPGVPSALSSPHAAVARADSGGGSPGTPAPGVPLPQRPPLPPPPPLTQIAKGAGGAVLGRDATLSSPAVQAAGPVATAPPAQAAPPAQTTSSASTQAATQAAAAAASRAAAVPLAEARAIPDATPQLPPGTVYESRRPPGPGDGHRGLSGRLARLRIGSHTASRSALAQLRISTPGTGLILGADRQQGPVSVRFFRPEPTRIALVGGAWAGQLVTFRALALGARVAVVTADPQAWQGFGERATGRGDRVAVLSAEQPLAVTASAQQPILVVYDLGQLGATAPQPLGPWQTQLTILRQLSQPGVPSIQDCNLVMLQRLGSAEAALVGSSLRLPAASTQFLQVMADDMIALVGDGAERYIWFAQTDVERQYAGAPRR</sequence>
<feature type="compositionally biased region" description="Pro residues" evidence="1">
    <location>
        <begin position="154"/>
        <end position="173"/>
    </location>
</feature>
<feature type="region of interest" description="Disordered" evidence="1">
    <location>
        <begin position="245"/>
        <end position="275"/>
    </location>
</feature>
<gene>
    <name evidence="2" type="ORF">Pa4123_80710</name>
</gene>
<accession>A0ABQ5R9A2</accession>